<evidence type="ECO:0000313" key="2">
    <source>
        <dbReference type="EMBL" id="CAD7251042.1"/>
    </source>
</evidence>
<accession>A0A7R9ABB9</accession>
<dbReference type="EMBL" id="CAJPEV010003233">
    <property type="protein sequence ID" value="CAG0899289.1"/>
    <property type="molecule type" value="Genomic_DNA"/>
</dbReference>
<evidence type="ECO:0000313" key="3">
    <source>
        <dbReference type="Proteomes" id="UP000677054"/>
    </source>
</evidence>
<evidence type="ECO:0000256" key="1">
    <source>
        <dbReference type="SAM" id="MobiDB-lite"/>
    </source>
</evidence>
<protein>
    <submittedName>
        <fullName evidence="2">Uncharacterized protein</fullName>
    </submittedName>
</protein>
<sequence length="344" mass="38037">MEKEISLSPSCFLSMTCTTNTTMQGTSNGLFAQLLPLAVRQSKQTLVNGGGNMIQIGASLDIERMRSLPFLVKPASGSPRGGSSATKGLIIRVLRDKLSSIMDEGPNGAQIMLWKVKEVLLLGVRPPRPRDSVVRSPHIRDRIMESRPQTPDPQVTLTTLSPDTTAQTAAILTREGVIEVPLNEDNDPAPFTEVTSRHRLNTDASPPQNPTRNKRPVRDPFRTPLFIEAVPEKFRNPIAFVGTLLSVPKGIEITNIRKTRTGYVLDVPNQQDAERLIDKLPSNMGTAHAPHTKTNPLKFVIKNVSLDTEITDVKELLEESGITLMEDIIRMRKTRTGCYFNCPN</sequence>
<reference evidence="2" key="1">
    <citation type="submission" date="2020-11" db="EMBL/GenBank/DDBJ databases">
        <authorList>
            <person name="Tran Van P."/>
        </authorList>
    </citation>
    <scope>NUCLEOTIDE SEQUENCE</scope>
</reference>
<name>A0A7R9ABB9_9CRUS</name>
<gene>
    <name evidence="2" type="ORF">DSTB1V02_LOCUS10809</name>
</gene>
<dbReference type="AlphaFoldDB" id="A0A7R9ABB9"/>
<dbReference type="Proteomes" id="UP000677054">
    <property type="component" value="Unassembled WGS sequence"/>
</dbReference>
<organism evidence="2">
    <name type="scientific">Darwinula stevensoni</name>
    <dbReference type="NCBI Taxonomy" id="69355"/>
    <lineage>
        <taxon>Eukaryota</taxon>
        <taxon>Metazoa</taxon>
        <taxon>Ecdysozoa</taxon>
        <taxon>Arthropoda</taxon>
        <taxon>Crustacea</taxon>
        <taxon>Oligostraca</taxon>
        <taxon>Ostracoda</taxon>
        <taxon>Podocopa</taxon>
        <taxon>Podocopida</taxon>
        <taxon>Darwinulocopina</taxon>
        <taxon>Darwinuloidea</taxon>
        <taxon>Darwinulidae</taxon>
        <taxon>Darwinula</taxon>
    </lineage>
</organism>
<keyword evidence="3" id="KW-1185">Reference proteome</keyword>
<proteinExistence type="predicted"/>
<dbReference type="EMBL" id="LR902750">
    <property type="protein sequence ID" value="CAD7251042.1"/>
    <property type="molecule type" value="Genomic_DNA"/>
</dbReference>
<feature type="region of interest" description="Disordered" evidence="1">
    <location>
        <begin position="182"/>
        <end position="219"/>
    </location>
</feature>